<evidence type="ECO:0000313" key="1">
    <source>
        <dbReference type="EMBL" id="KAI5072308.1"/>
    </source>
</evidence>
<dbReference type="AlphaFoldDB" id="A0A9D4ZEA4"/>
<comment type="caution">
    <text evidence="1">The sequence shown here is derived from an EMBL/GenBank/DDBJ whole genome shotgun (WGS) entry which is preliminary data.</text>
</comment>
<dbReference type="Proteomes" id="UP000886520">
    <property type="component" value="Chromosome 12"/>
</dbReference>
<organism evidence="1 2">
    <name type="scientific">Adiantum capillus-veneris</name>
    <name type="common">Maidenhair fern</name>
    <dbReference type="NCBI Taxonomy" id="13818"/>
    <lineage>
        <taxon>Eukaryota</taxon>
        <taxon>Viridiplantae</taxon>
        <taxon>Streptophyta</taxon>
        <taxon>Embryophyta</taxon>
        <taxon>Tracheophyta</taxon>
        <taxon>Polypodiopsida</taxon>
        <taxon>Polypodiidae</taxon>
        <taxon>Polypodiales</taxon>
        <taxon>Pteridineae</taxon>
        <taxon>Pteridaceae</taxon>
        <taxon>Vittarioideae</taxon>
        <taxon>Adiantum</taxon>
    </lineage>
</organism>
<sequence>MDSSMQVLRIDGWRHALIMKLISVHYMHAWGNLPSITHRDHRAAQVLRRPVEYKYKHDSTKGMLEVLKGNQTITNLMETLSLWVRLHQKYARNRAITFESVVFKGVFDKNAGTPLYIPPQFRNGYAII</sequence>
<gene>
    <name evidence="1" type="ORF">GOP47_0012414</name>
</gene>
<protein>
    <submittedName>
        <fullName evidence="1">Uncharacterized protein</fullName>
    </submittedName>
</protein>
<evidence type="ECO:0000313" key="2">
    <source>
        <dbReference type="Proteomes" id="UP000886520"/>
    </source>
</evidence>
<reference evidence="1" key="1">
    <citation type="submission" date="2021-01" db="EMBL/GenBank/DDBJ databases">
        <title>Adiantum capillus-veneris genome.</title>
        <authorList>
            <person name="Fang Y."/>
            <person name="Liao Q."/>
        </authorList>
    </citation>
    <scope>NUCLEOTIDE SEQUENCE</scope>
    <source>
        <strain evidence="1">H3</strain>
        <tissue evidence="1">Leaf</tissue>
    </source>
</reference>
<dbReference type="EMBL" id="JABFUD020000012">
    <property type="protein sequence ID" value="KAI5072308.1"/>
    <property type="molecule type" value="Genomic_DNA"/>
</dbReference>
<name>A0A9D4ZEA4_ADICA</name>
<keyword evidence="2" id="KW-1185">Reference proteome</keyword>
<accession>A0A9D4ZEA4</accession>
<proteinExistence type="predicted"/>